<feature type="compositionally biased region" description="Pro residues" evidence="1">
    <location>
        <begin position="193"/>
        <end position="203"/>
    </location>
</feature>
<evidence type="ECO:0000313" key="2">
    <source>
        <dbReference type="EMBL" id="KAJ7704252.1"/>
    </source>
</evidence>
<name>A0AAD7M754_9AGAR</name>
<evidence type="ECO:0000313" key="3">
    <source>
        <dbReference type="Proteomes" id="UP001215598"/>
    </source>
</evidence>
<comment type="caution">
    <text evidence="2">The sequence shown here is derived from an EMBL/GenBank/DDBJ whole genome shotgun (WGS) entry which is preliminary data.</text>
</comment>
<keyword evidence="3" id="KW-1185">Reference proteome</keyword>
<feature type="compositionally biased region" description="Polar residues" evidence="1">
    <location>
        <begin position="120"/>
        <end position="131"/>
    </location>
</feature>
<reference evidence="2" key="1">
    <citation type="submission" date="2023-03" db="EMBL/GenBank/DDBJ databases">
        <title>Massive genome expansion in bonnet fungi (Mycena s.s.) driven by repeated elements and novel gene families across ecological guilds.</title>
        <authorList>
            <consortium name="Lawrence Berkeley National Laboratory"/>
            <person name="Harder C.B."/>
            <person name="Miyauchi S."/>
            <person name="Viragh M."/>
            <person name="Kuo A."/>
            <person name="Thoen E."/>
            <person name="Andreopoulos B."/>
            <person name="Lu D."/>
            <person name="Skrede I."/>
            <person name="Drula E."/>
            <person name="Henrissat B."/>
            <person name="Morin E."/>
            <person name="Kohler A."/>
            <person name="Barry K."/>
            <person name="LaButti K."/>
            <person name="Morin E."/>
            <person name="Salamov A."/>
            <person name="Lipzen A."/>
            <person name="Mereny Z."/>
            <person name="Hegedus B."/>
            <person name="Baldrian P."/>
            <person name="Stursova M."/>
            <person name="Weitz H."/>
            <person name="Taylor A."/>
            <person name="Grigoriev I.V."/>
            <person name="Nagy L.G."/>
            <person name="Martin F."/>
            <person name="Kauserud H."/>
        </authorList>
    </citation>
    <scope>NUCLEOTIDE SEQUENCE</scope>
    <source>
        <strain evidence="2">CBHHK182m</strain>
    </source>
</reference>
<feature type="compositionally biased region" description="Basic and acidic residues" evidence="1">
    <location>
        <begin position="69"/>
        <end position="83"/>
    </location>
</feature>
<protein>
    <submittedName>
        <fullName evidence="2">Uncharacterized protein</fullName>
    </submittedName>
</protein>
<gene>
    <name evidence="2" type="ORF">B0H16DRAFT_714961</name>
</gene>
<dbReference type="AlphaFoldDB" id="A0AAD7M754"/>
<dbReference type="EMBL" id="JARKIB010000489">
    <property type="protein sequence ID" value="KAJ7704252.1"/>
    <property type="molecule type" value="Genomic_DNA"/>
</dbReference>
<proteinExistence type="predicted"/>
<feature type="region of interest" description="Disordered" evidence="1">
    <location>
        <begin position="69"/>
        <end position="91"/>
    </location>
</feature>
<sequence length="253" mass="27557">MIESAARDELPVVVPFVCTPAPSRLRAKPFGIHQRHRIRLERRPPRAPAPSAYTRHAPRDIRMPVCHTRDFSDRAPRPHDPSAGRRAHSAQRQHLLVAHTVAASVRMPPSWARRAPRGPASSTFARRQPASSGALAPDALATGDSRAATHSAPQTHGGDHLPTASISRGRYSVNPRRAALPGVYRTRLRTTNVPPPPPIPLDDPAPHVLASQQHLSRGPRPAPASIELAPPPPMRPDFHHENPTPSHLPLCSP</sequence>
<organism evidence="2 3">
    <name type="scientific">Mycena metata</name>
    <dbReference type="NCBI Taxonomy" id="1033252"/>
    <lineage>
        <taxon>Eukaryota</taxon>
        <taxon>Fungi</taxon>
        <taxon>Dikarya</taxon>
        <taxon>Basidiomycota</taxon>
        <taxon>Agaricomycotina</taxon>
        <taxon>Agaricomycetes</taxon>
        <taxon>Agaricomycetidae</taxon>
        <taxon>Agaricales</taxon>
        <taxon>Marasmiineae</taxon>
        <taxon>Mycenaceae</taxon>
        <taxon>Mycena</taxon>
    </lineage>
</organism>
<evidence type="ECO:0000256" key="1">
    <source>
        <dbReference type="SAM" id="MobiDB-lite"/>
    </source>
</evidence>
<feature type="region of interest" description="Disordered" evidence="1">
    <location>
        <begin position="107"/>
        <end position="253"/>
    </location>
</feature>
<accession>A0AAD7M754</accession>
<dbReference type="Proteomes" id="UP001215598">
    <property type="component" value="Unassembled WGS sequence"/>
</dbReference>